<comment type="similarity">
    <text evidence="6">Belongs to the PurH family.</text>
</comment>
<dbReference type="GO" id="GO:0004722">
    <property type="term" value="F:protein serine/threonine phosphatase activity"/>
    <property type="evidence" value="ECO:0007669"/>
    <property type="project" value="UniProtKB-EC"/>
</dbReference>
<comment type="pathway">
    <text evidence="3">Purine metabolism; IMP biosynthesis via de novo pathway; IMP from 5-formamido-1-(5-phospho-D-ribosyl)imidazole-4-carboxamide: step 1/1.</text>
</comment>
<dbReference type="Pfam" id="PF01808">
    <property type="entry name" value="AICARFT_IMPCHas"/>
    <property type="match status" value="1"/>
</dbReference>
<evidence type="ECO:0000256" key="1">
    <source>
        <dbReference type="ARBA" id="ARBA00001936"/>
    </source>
</evidence>
<evidence type="ECO:0000256" key="13">
    <source>
        <dbReference type="ARBA" id="ARBA00023211"/>
    </source>
</evidence>
<name>A0A6A6KL14_HEVBR</name>
<comment type="similarity">
    <text evidence="5 17">Belongs to the PP2C family.</text>
</comment>
<dbReference type="InterPro" id="IPR016193">
    <property type="entry name" value="Cytidine_deaminase-like"/>
</dbReference>
<dbReference type="Gene3D" id="3.40.50.1380">
    <property type="entry name" value="Methylglyoxal synthase-like domain"/>
    <property type="match status" value="1"/>
</dbReference>
<dbReference type="SMART" id="SM00851">
    <property type="entry name" value="MGS"/>
    <property type="match status" value="1"/>
</dbReference>
<dbReference type="AlphaFoldDB" id="A0A6A6KL14"/>
<dbReference type="EMBL" id="JAAGAX010000016">
    <property type="protein sequence ID" value="KAF2289477.1"/>
    <property type="molecule type" value="Genomic_DNA"/>
</dbReference>
<evidence type="ECO:0000256" key="9">
    <source>
        <dbReference type="ARBA" id="ARBA00022755"/>
    </source>
</evidence>
<comment type="catalytic activity">
    <reaction evidence="15">
        <text>O-phospho-L-seryl-[protein] + H2O = L-seryl-[protein] + phosphate</text>
        <dbReference type="Rhea" id="RHEA:20629"/>
        <dbReference type="Rhea" id="RHEA-COMP:9863"/>
        <dbReference type="Rhea" id="RHEA-COMP:11604"/>
        <dbReference type="ChEBI" id="CHEBI:15377"/>
        <dbReference type="ChEBI" id="CHEBI:29999"/>
        <dbReference type="ChEBI" id="CHEBI:43474"/>
        <dbReference type="ChEBI" id="CHEBI:83421"/>
        <dbReference type="EC" id="3.1.3.16"/>
    </reaction>
</comment>
<dbReference type="SUPFAM" id="SSF53927">
    <property type="entry name" value="Cytidine deaminase-like"/>
    <property type="match status" value="1"/>
</dbReference>
<dbReference type="CDD" id="cd00143">
    <property type="entry name" value="PP2Cc"/>
    <property type="match status" value="1"/>
</dbReference>
<dbReference type="Pfam" id="PF02142">
    <property type="entry name" value="MGS"/>
    <property type="match status" value="1"/>
</dbReference>
<protein>
    <recommendedName>
        <fullName evidence="18">PPM-type phosphatase domain-containing protein</fullName>
    </recommendedName>
</protein>
<organism evidence="19 20">
    <name type="scientific">Hevea brasiliensis</name>
    <name type="common">Para rubber tree</name>
    <name type="synonym">Siphonia brasiliensis</name>
    <dbReference type="NCBI Taxonomy" id="3981"/>
    <lineage>
        <taxon>Eukaryota</taxon>
        <taxon>Viridiplantae</taxon>
        <taxon>Streptophyta</taxon>
        <taxon>Embryophyta</taxon>
        <taxon>Tracheophyta</taxon>
        <taxon>Spermatophyta</taxon>
        <taxon>Magnoliopsida</taxon>
        <taxon>eudicotyledons</taxon>
        <taxon>Gunneridae</taxon>
        <taxon>Pentapetalae</taxon>
        <taxon>rosids</taxon>
        <taxon>fabids</taxon>
        <taxon>Malpighiales</taxon>
        <taxon>Euphorbiaceae</taxon>
        <taxon>Crotonoideae</taxon>
        <taxon>Micrandreae</taxon>
        <taxon>Hevea</taxon>
    </lineage>
</organism>
<evidence type="ECO:0000256" key="8">
    <source>
        <dbReference type="ARBA" id="ARBA00022723"/>
    </source>
</evidence>
<evidence type="ECO:0000259" key="18">
    <source>
        <dbReference type="PROSITE" id="PS51746"/>
    </source>
</evidence>
<accession>A0A6A6KL14</accession>
<evidence type="ECO:0000256" key="16">
    <source>
        <dbReference type="ARBA" id="ARBA00048336"/>
    </source>
</evidence>
<comment type="cofactor">
    <cofactor evidence="2">
        <name>Mg(2+)</name>
        <dbReference type="ChEBI" id="CHEBI:18420"/>
    </cofactor>
</comment>
<gene>
    <name evidence="19" type="ORF">GH714_036539</name>
</gene>
<dbReference type="Proteomes" id="UP000467840">
    <property type="component" value="Chromosome 8"/>
</dbReference>
<dbReference type="PANTHER" id="PTHR11692:SF0">
    <property type="entry name" value="BIFUNCTIONAL PURINE BIOSYNTHESIS PROTEIN ATIC"/>
    <property type="match status" value="1"/>
</dbReference>
<comment type="caution">
    <text evidence="19">The sequence shown here is derived from an EMBL/GenBank/DDBJ whole genome shotgun (WGS) entry which is preliminary data.</text>
</comment>
<dbReference type="InterPro" id="IPR002695">
    <property type="entry name" value="PurH-like"/>
</dbReference>
<dbReference type="GO" id="GO:0005829">
    <property type="term" value="C:cytosol"/>
    <property type="evidence" value="ECO:0007669"/>
    <property type="project" value="TreeGrafter"/>
</dbReference>
<comment type="catalytic activity">
    <reaction evidence="16">
        <text>O-phospho-L-threonyl-[protein] + H2O = L-threonyl-[protein] + phosphate</text>
        <dbReference type="Rhea" id="RHEA:47004"/>
        <dbReference type="Rhea" id="RHEA-COMP:11060"/>
        <dbReference type="Rhea" id="RHEA-COMP:11605"/>
        <dbReference type="ChEBI" id="CHEBI:15377"/>
        <dbReference type="ChEBI" id="CHEBI:30013"/>
        <dbReference type="ChEBI" id="CHEBI:43474"/>
        <dbReference type="ChEBI" id="CHEBI:61977"/>
        <dbReference type="EC" id="3.1.3.16"/>
    </reaction>
</comment>
<keyword evidence="7" id="KW-0808">Transferase</keyword>
<feature type="domain" description="PPM-type phosphatase" evidence="18">
    <location>
        <begin position="44"/>
        <end position="358"/>
    </location>
</feature>
<dbReference type="InterPro" id="IPR024051">
    <property type="entry name" value="AICAR_Tfase_dup_dom_sf"/>
</dbReference>
<sequence>MACWRPVSRYARMSKDDSVNNDDDSSFGDSLLWSKDLEKHSYGEFSFAVVQANEIIEDHSQVETGRDATFVGVYDGHGGPDASRFICDHLFKNLMRLAGERGTISEEILRSAFSATEDGFLTLVRRTCGLKPLIAAIGSCCLVGVIWRGTLFVANLGDSRAVIGCLGRSNKIHAEQLTKDHNACLEEVRQELKSLHPDDSHIVVMKHGVWRIKGIIQMFEIRSFASWKDLHDGIRSIGDAYLKRPEFSLDPSFPRFHLPEPIRRPVLTSEPSICSRVLRPNDKFLIFASDGLWEHMTNQEAVEIVYNYPRTGIARRLVKTALKEAAKKREMRYDDLKKIDKGSRRFFHDDITVIVIFIDHELLSKNISVPETSIVCVQVNGNSLRSSYSAIKAMADSHTLSVPKNEPQASASVSRQALISLSDKKDLAFLGSGLQNLGRNSICFRKYWVSVTKVEQLTRFPEMLDGRVKTLHPNIHGGILARRDQKHHMEALNKHEIGVFDVVVVNLYPFYDKLHQLGELSLRMELRTLTLNHKDVLVVVDSQDYPALLDFLKGNQDDQQSVESLPGKLFNMLLLMILQFLSGFGNKLWEEMSYNNYLDADAAWNCVSEFKNPTCVIVKHTNPCGVASRDDIHEAYRLAVRADPVSAFGGIVAFNIEVDEALAKEIREFRSPTDGETRMFYEIVVAPTQDSDDLTPQDIQFGVMSEKAPQESELCDAEFAWLCVKHIKSNAINNCMLGMGSGQPNRLESLRIALRKSGDEVKGAALASDAFFPFAWNDAVEEACEAGIGVIAEPGGSIRDKDAIDCCNKHGVSLLFTNRGWDRWELKPIREQCNRDSTYKSVVDGDRERLGRFLAYIAICFYLT</sequence>
<evidence type="ECO:0000256" key="12">
    <source>
        <dbReference type="ARBA" id="ARBA00022912"/>
    </source>
</evidence>
<dbReference type="GO" id="GO:0003937">
    <property type="term" value="F:IMP cyclohydrolase activity"/>
    <property type="evidence" value="ECO:0007669"/>
    <property type="project" value="InterPro"/>
</dbReference>
<evidence type="ECO:0000256" key="14">
    <source>
        <dbReference type="ARBA" id="ARBA00023268"/>
    </source>
</evidence>
<dbReference type="PANTHER" id="PTHR11692">
    <property type="entry name" value="BIFUNCTIONAL PURINE BIOSYNTHESIS PROTEIN PURH"/>
    <property type="match status" value="1"/>
</dbReference>
<dbReference type="FunFam" id="3.60.40.10:FF:000020">
    <property type="entry name" value="Probable protein phosphatase 2C 42"/>
    <property type="match status" value="1"/>
</dbReference>
<keyword evidence="14" id="KW-0511">Multifunctional enzyme</keyword>
<evidence type="ECO:0000256" key="7">
    <source>
        <dbReference type="ARBA" id="ARBA00022679"/>
    </source>
</evidence>
<dbReference type="SMART" id="SM00332">
    <property type="entry name" value="PP2Cc"/>
    <property type="match status" value="1"/>
</dbReference>
<dbReference type="GO" id="GO:0004643">
    <property type="term" value="F:phosphoribosylaminoimidazolecarboxamide formyltransferase activity"/>
    <property type="evidence" value="ECO:0007669"/>
    <property type="project" value="InterPro"/>
</dbReference>
<evidence type="ECO:0000313" key="19">
    <source>
        <dbReference type="EMBL" id="KAF2289477.1"/>
    </source>
</evidence>
<dbReference type="GO" id="GO:0046872">
    <property type="term" value="F:metal ion binding"/>
    <property type="evidence" value="ECO:0007669"/>
    <property type="project" value="UniProtKB-KW"/>
</dbReference>
<keyword evidence="13" id="KW-0464">Manganese</keyword>
<keyword evidence="10 17" id="KW-0378">Hydrolase</keyword>
<keyword evidence="8" id="KW-0479">Metal-binding</keyword>
<dbReference type="PROSITE" id="PS51746">
    <property type="entry name" value="PPM_2"/>
    <property type="match status" value="1"/>
</dbReference>
<dbReference type="Pfam" id="PF00481">
    <property type="entry name" value="PP2C"/>
    <property type="match status" value="1"/>
</dbReference>
<comment type="pathway">
    <text evidence="4">Purine metabolism; IMP biosynthesis via de novo pathway; 5-formamido-1-(5-phospho-D-ribosyl)imidazole-4-carboxamide from 5-amino-1-(5-phospho-D-ribosyl)imidazole-4-carboxamide (10-formyl THF route): step 1/1.</text>
</comment>
<keyword evidence="11" id="KW-0460">Magnesium</keyword>
<evidence type="ECO:0000256" key="15">
    <source>
        <dbReference type="ARBA" id="ARBA00047761"/>
    </source>
</evidence>
<dbReference type="InterPro" id="IPR011607">
    <property type="entry name" value="MGS-like_dom"/>
</dbReference>
<dbReference type="InterPro" id="IPR036457">
    <property type="entry name" value="PPM-type-like_dom_sf"/>
</dbReference>
<evidence type="ECO:0000256" key="3">
    <source>
        <dbReference type="ARBA" id="ARBA00004844"/>
    </source>
</evidence>
<evidence type="ECO:0000256" key="6">
    <source>
        <dbReference type="ARBA" id="ARBA00007667"/>
    </source>
</evidence>
<dbReference type="GO" id="GO:0006189">
    <property type="term" value="P:'de novo' IMP biosynthetic process"/>
    <property type="evidence" value="ECO:0007669"/>
    <property type="project" value="UniProtKB-UniPathway"/>
</dbReference>
<comment type="cofactor">
    <cofactor evidence="1">
        <name>Mn(2+)</name>
        <dbReference type="ChEBI" id="CHEBI:29035"/>
    </cofactor>
</comment>
<keyword evidence="20" id="KW-1185">Reference proteome</keyword>
<dbReference type="PROSITE" id="PS01032">
    <property type="entry name" value="PPM_1"/>
    <property type="match status" value="1"/>
</dbReference>
<evidence type="ECO:0000256" key="17">
    <source>
        <dbReference type="RuleBase" id="RU003465"/>
    </source>
</evidence>
<dbReference type="InterPro" id="IPR036914">
    <property type="entry name" value="MGS-like_dom_sf"/>
</dbReference>
<dbReference type="InterPro" id="IPR000222">
    <property type="entry name" value="PP2C_BS"/>
</dbReference>
<dbReference type="Gene3D" id="3.60.40.10">
    <property type="entry name" value="PPM-type phosphatase domain"/>
    <property type="match status" value="1"/>
</dbReference>
<evidence type="ECO:0000256" key="10">
    <source>
        <dbReference type="ARBA" id="ARBA00022801"/>
    </source>
</evidence>
<dbReference type="Gene3D" id="3.40.140.20">
    <property type="match status" value="2"/>
</dbReference>
<evidence type="ECO:0000313" key="20">
    <source>
        <dbReference type="Proteomes" id="UP000467840"/>
    </source>
</evidence>
<evidence type="ECO:0000256" key="4">
    <source>
        <dbReference type="ARBA" id="ARBA00004954"/>
    </source>
</evidence>
<evidence type="ECO:0000256" key="2">
    <source>
        <dbReference type="ARBA" id="ARBA00001946"/>
    </source>
</evidence>
<evidence type="ECO:0000256" key="11">
    <source>
        <dbReference type="ARBA" id="ARBA00022842"/>
    </source>
</evidence>
<keyword evidence="12 17" id="KW-0904">Protein phosphatase</keyword>
<dbReference type="SUPFAM" id="SSF52335">
    <property type="entry name" value="Methylglyoxal synthase-like"/>
    <property type="match status" value="1"/>
</dbReference>
<proteinExistence type="inferred from homology"/>
<dbReference type="UniPathway" id="UPA00074">
    <property type="reaction ID" value="UER00133"/>
</dbReference>
<keyword evidence="9" id="KW-0658">Purine biosynthesis</keyword>
<dbReference type="SUPFAM" id="SSF81606">
    <property type="entry name" value="PP2C-like"/>
    <property type="match status" value="1"/>
</dbReference>
<evidence type="ECO:0000256" key="5">
    <source>
        <dbReference type="ARBA" id="ARBA00006702"/>
    </source>
</evidence>
<dbReference type="SMART" id="SM00798">
    <property type="entry name" value="AICARFT_IMPCHas"/>
    <property type="match status" value="1"/>
</dbReference>
<reference evidence="19 20" key="1">
    <citation type="journal article" date="2020" name="Mol. Plant">
        <title>The Chromosome-Based Rubber Tree Genome Provides New Insights into Spurge Genome Evolution and Rubber Biosynthesis.</title>
        <authorList>
            <person name="Liu J."/>
            <person name="Shi C."/>
            <person name="Shi C.C."/>
            <person name="Li W."/>
            <person name="Zhang Q.J."/>
            <person name="Zhang Y."/>
            <person name="Li K."/>
            <person name="Lu H.F."/>
            <person name="Shi C."/>
            <person name="Zhu S.T."/>
            <person name="Xiao Z.Y."/>
            <person name="Nan H."/>
            <person name="Yue Y."/>
            <person name="Zhu X.G."/>
            <person name="Wu Y."/>
            <person name="Hong X.N."/>
            <person name="Fan G.Y."/>
            <person name="Tong Y."/>
            <person name="Zhang D."/>
            <person name="Mao C.L."/>
            <person name="Liu Y.L."/>
            <person name="Hao S.J."/>
            <person name="Liu W.Q."/>
            <person name="Lv M.Q."/>
            <person name="Zhang H.B."/>
            <person name="Liu Y."/>
            <person name="Hu-Tang G.R."/>
            <person name="Wang J.P."/>
            <person name="Wang J.H."/>
            <person name="Sun Y.H."/>
            <person name="Ni S.B."/>
            <person name="Chen W.B."/>
            <person name="Zhang X.C."/>
            <person name="Jiao Y.N."/>
            <person name="Eichler E.E."/>
            <person name="Li G.H."/>
            <person name="Liu X."/>
            <person name="Gao L.Z."/>
        </authorList>
    </citation>
    <scope>NUCLEOTIDE SEQUENCE [LARGE SCALE GENOMIC DNA]</scope>
    <source>
        <strain evidence="20">cv. GT1</strain>
        <tissue evidence="19">Leaf</tissue>
    </source>
</reference>
<dbReference type="InterPro" id="IPR001932">
    <property type="entry name" value="PPM-type_phosphatase-like_dom"/>
</dbReference>